<reference evidence="2 3" key="1">
    <citation type="submission" date="2015-07" db="EMBL/GenBank/DDBJ databases">
        <authorList>
            <person name="Noorani M."/>
        </authorList>
    </citation>
    <scope>NUCLEOTIDE SEQUENCE [LARGE SCALE GENOMIC DNA]</scope>
    <source>
        <strain evidence="2">BBA 69670</strain>
    </source>
</reference>
<keyword evidence="3" id="KW-1185">Reference proteome</keyword>
<dbReference type="InterPro" id="IPR001810">
    <property type="entry name" value="F-box_dom"/>
</dbReference>
<dbReference type="Proteomes" id="UP000044841">
    <property type="component" value="Unassembled WGS sequence"/>
</dbReference>
<dbReference type="InterPro" id="IPR036322">
    <property type="entry name" value="WD40_repeat_dom_sf"/>
</dbReference>
<dbReference type="InterPro" id="IPR015943">
    <property type="entry name" value="WD40/YVTN_repeat-like_dom_sf"/>
</dbReference>
<proteinExistence type="predicted"/>
<dbReference type="SUPFAM" id="SSF81383">
    <property type="entry name" value="F-box domain"/>
    <property type="match status" value="1"/>
</dbReference>
<dbReference type="PROSITE" id="PS50181">
    <property type="entry name" value="FBOX"/>
    <property type="match status" value="1"/>
</dbReference>
<protein>
    <recommendedName>
        <fullName evidence="1">F-box domain-containing protein</fullName>
    </recommendedName>
</protein>
<feature type="domain" description="F-box" evidence="1">
    <location>
        <begin position="14"/>
        <end position="59"/>
    </location>
</feature>
<gene>
    <name evidence="2" type="ORF">RSOLAG22IIIB_03658</name>
</gene>
<sequence length="484" mass="52134">MGGHLAEEHGGPRDSLLLDLPIDIFIVIVKHLHPRELAALSRVCSLLHKLVAATGWETYILARPRPSISLSQHLDTISSLRKARYIHLTDRAWASRTSVIRPLALKYYDVRDASPYLVATPSMLVIAVANALHVYSFLDGGTSVSWRGSVALHQGGAHDDITGIGALNQGNTRGECVIVSLANGKVLRVRLSPNDEPLKATVTAHYPHPPTHITSLSTSEWDSKAGLALTTALGGSVSLYNTRSPWIEPTRIEALESTAAPGKKQARIWCSLVAQSDSLAVTGSTQLSLYPILPTGLATHGAMILAGPAKSSACYALARPPGTGRDLVLSGWHDGMVRMYDLRTGAVELTMHDPWSDSAVYCVGAGGGSGAHVVAGYSNHGMIAIFDVRSPTTGYTAYAPFSSLSPPRPRNGLTQVSSLHVEGARIFGTTPHLPFVLDFGPDVTRNTYPFIKEKSNRMTPDGRSFYYTMGYYHPSGYPEPVQLI</sequence>
<evidence type="ECO:0000313" key="2">
    <source>
        <dbReference type="EMBL" id="CUA68793.1"/>
    </source>
</evidence>
<dbReference type="SUPFAM" id="SSF50978">
    <property type="entry name" value="WD40 repeat-like"/>
    <property type="match status" value="1"/>
</dbReference>
<name>A0A0K6FRH0_9AGAM</name>
<dbReference type="EMBL" id="CYGV01000557">
    <property type="protein sequence ID" value="CUA68793.1"/>
    <property type="molecule type" value="Genomic_DNA"/>
</dbReference>
<dbReference type="Pfam" id="PF00646">
    <property type="entry name" value="F-box"/>
    <property type="match status" value="1"/>
</dbReference>
<evidence type="ECO:0000259" key="1">
    <source>
        <dbReference type="PROSITE" id="PS50181"/>
    </source>
</evidence>
<dbReference type="InterPro" id="IPR036047">
    <property type="entry name" value="F-box-like_dom_sf"/>
</dbReference>
<accession>A0A0K6FRH0</accession>
<dbReference type="Gene3D" id="2.130.10.10">
    <property type="entry name" value="YVTN repeat-like/Quinoprotein amine dehydrogenase"/>
    <property type="match status" value="1"/>
</dbReference>
<evidence type="ECO:0000313" key="3">
    <source>
        <dbReference type="Proteomes" id="UP000044841"/>
    </source>
</evidence>
<dbReference type="AlphaFoldDB" id="A0A0K6FRH0"/>
<organism evidence="2 3">
    <name type="scientific">Rhizoctonia solani</name>
    <dbReference type="NCBI Taxonomy" id="456999"/>
    <lineage>
        <taxon>Eukaryota</taxon>
        <taxon>Fungi</taxon>
        <taxon>Dikarya</taxon>
        <taxon>Basidiomycota</taxon>
        <taxon>Agaricomycotina</taxon>
        <taxon>Agaricomycetes</taxon>
        <taxon>Cantharellales</taxon>
        <taxon>Ceratobasidiaceae</taxon>
        <taxon>Rhizoctonia</taxon>
    </lineage>
</organism>